<comment type="subcellular location">
    <subcellularLocation>
        <location evidence="1 7">Cell membrane</location>
        <topology evidence="1 7">Multi-pass membrane protein</topology>
    </subcellularLocation>
</comment>
<comment type="similarity">
    <text evidence="7">Belongs to the binding-protein-dependent transport system permease family.</text>
</comment>
<dbReference type="EMBL" id="CP048000">
    <property type="protein sequence ID" value="QHQ63227.1"/>
    <property type="molecule type" value="Genomic_DNA"/>
</dbReference>
<feature type="transmembrane region" description="Helical" evidence="7">
    <location>
        <begin position="75"/>
        <end position="99"/>
    </location>
</feature>
<keyword evidence="6 7" id="KW-0472">Membrane</keyword>
<dbReference type="InterPro" id="IPR035906">
    <property type="entry name" value="MetI-like_sf"/>
</dbReference>
<feature type="transmembrane region" description="Helical" evidence="7">
    <location>
        <begin position="14"/>
        <end position="35"/>
    </location>
</feature>
<evidence type="ECO:0000256" key="6">
    <source>
        <dbReference type="ARBA" id="ARBA00023136"/>
    </source>
</evidence>
<reference evidence="9 10" key="1">
    <citation type="submission" date="2020-01" db="EMBL/GenBank/DDBJ databases">
        <title>Genome analysis of Anaerocolumna sp. CBA3638.</title>
        <authorList>
            <person name="Kim J."/>
            <person name="Roh S.W."/>
        </authorList>
    </citation>
    <scope>NUCLEOTIDE SEQUENCE [LARGE SCALE GENOMIC DNA]</scope>
    <source>
        <strain evidence="9 10">CBA3638</strain>
    </source>
</reference>
<proteinExistence type="inferred from homology"/>
<evidence type="ECO:0000259" key="8">
    <source>
        <dbReference type="PROSITE" id="PS50928"/>
    </source>
</evidence>
<dbReference type="PANTHER" id="PTHR43744">
    <property type="entry name" value="ABC TRANSPORTER PERMEASE PROTEIN MG189-RELATED-RELATED"/>
    <property type="match status" value="1"/>
</dbReference>
<dbReference type="Pfam" id="PF00528">
    <property type="entry name" value="BPD_transp_1"/>
    <property type="match status" value="1"/>
</dbReference>
<evidence type="ECO:0000256" key="7">
    <source>
        <dbReference type="RuleBase" id="RU363032"/>
    </source>
</evidence>
<dbReference type="AlphaFoldDB" id="A0A6P1TS99"/>
<dbReference type="PANTHER" id="PTHR43744:SF12">
    <property type="entry name" value="ABC TRANSPORTER PERMEASE PROTEIN MG189-RELATED"/>
    <property type="match status" value="1"/>
</dbReference>
<evidence type="ECO:0000256" key="2">
    <source>
        <dbReference type="ARBA" id="ARBA00022448"/>
    </source>
</evidence>
<dbReference type="Gene3D" id="1.10.3720.10">
    <property type="entry name" value="MetI-like"/>
    <property type="match status" value="1"/>
</dbReference>
<feature type="transmembrane region" description="Helical" evidence="7">
    <location>
        <begin position="188"/>
        <end position="210"/>
    </location>
</feature>
<evidence type="ECO:0000313" key="10">
    <source>
        <dbReference type="Proteomes" id="UP000464314"/>
    </source>
</evidence>
<name>A0A6P1TS99_9FIRM</name>
<keyword evidence="4 7" id="KW-0812">Transmembrane</keyword>
<evidence type="ECO:0000256" key="1">
    <source>
        <dbReference type="ARBA" id="ARBA00004651"/>
    </source>
</evidence>
<sequence>MVVKKNTPYYIKRAFFYLLIGILAFVCVIPLYWMVRSSFMKNTDIYTMDPFIFWPKEMLWSNFADAWKSALFTRYAINTIVIVVLNIFGTLLTSSMAAYAFSRVKWKGRSFCFAMILTTMMLPGAVTIVPQFLIWRNLHMVDTYVPLILPAFLGGGAFNIFLLRQFFLAIPNDLDEAAEIDGAGKLRIFLQVILPLSKSALIVVALFTFLGNWNDFFGPIIYLNTKEKFTLAVGLLQFQGDYATKWNLLMAASTIVVAPCILIYLIGQRYLIEGISLTGMKA</sequence>
<evidence type="ECO:0000313" key="9">
    <source>
        <dbReference type="EMBL" id="QHQ63227.1"/>
    </source>
</evidence>
<feature type="domain" description="ABC transmembrane type-1" evidence="8">
    <location>
        <begin position="76"/>
        <end position="267"/>
    </location>
</feature>
<evidence type="ECO:0000256" key="5">
    <source>
        <dbReference type="ARBA" id="ARBA00022989"/>
    </source>
</evidence>
<organism evidence="9 10">
    <name type="scientific">Anaerocolumna sedimenticola</name>
    <dbReference type="NCBI Taxonomy" id="2696063"/>
    <lineage>
        <taxon>Bacteria</taxon>
        <taxon>Bacillati</taxon>
        <taxon>Bacillota</taxon>
        <taxon>Clostridia</taxon>
        <taxon>Lachnospirales</taxon>
        <taxon>Lachnospiraceae</taxon>
        <taxon>Anaerocolumna</taxon>
    </lineage>
</organism>
<dbReference type="GO" id="GO:0055085">
    <property type="term" value="P:transmembrane transport"/>
    <property type="evidence" value="ECO:0007669"/>
    <property type="project" value="InterPro"/>
</dbReference>
<evidence type="ECO:0000256" key="4">
    <source>
        <dbReference type="ARBA" id="ARBA00022692"/>
    </source>
</evidence>
<keyword evidence="2 7" id="KW-0813">Transport</keyword>
<feature type="transmembrane region" description="Helical" evidence="7">
    <location>
        <begin position="246"/>
        <end position="266"/>
    </location>
</feature>
<keyword evidence="3" id="KW-1003">Cell membrane</keyword>
<dbReference type="GO" id="GO:0005886">
    <property type="term" value="C:plasma membrane"/>
    <property type="evidence" value="ECO:0007669"/>
    <property type="project" value="UniProtKB-SubCell"/>
</dbReference>
<feature type="transmembrane region" description="Helical" evidence="7">
    <location>
        <begin position="111"/>
        <end position="135"/>
    </location>
</feature>
<evidence type="ECO:0000256" key="3">
    <source>
        <dbReference type="ARBA" id="ARBA00022475"/>
    </source>
</evidence>
<dbReference type="PROSITE" id="PS50928">
    <property type="entry name" value="ABC_TM1"/>
    <property type="match status" value="1"/>
</dbReference>
<dbReference type="RefSeq" id="WP_161840048.1">
    <property type="nucleotide sequence ID" value="NZ_CP048000.1"/>
</dbReference>
<dbReference type="KEGG" id="anr:Ana3638_22640"/>
<dbReference type="Proteomes" id="UP000464314">
    <property type="component" value="Chromosome"/>
</dbReference>
<keyword evidence="5 7" id="KW-1133">Transmembrane helix</keyword>
<dbReference type="SUPFAM" id="SSF161098">
    <property type="entry name" value="MetI-like"/>
    <property type="match status" value="1"/>
</dbReference>
<dbReference type="CDD" id="cd06261">
    <property type="entry name" value="TM_PBP2"/>
    <property type="match status" value="1"/>
</dbReference>
<gene>
    <name evidence="9" type="ORF">Ana3638_22640</name>
</gene>
<feature type="transmembrane region" description="Helical" evidence="7">
    <location>
        <begin position="147"/>
        <end position="167"/>
    </location>
</feature>
<keyword evidence="10" id="KW-1185">Reference proteome</keyword>
<accession>A0A6P1TS99</accession>
<protein>
    <submittedName>
        <fullName evidence="9">ABC transporter permease subunit</fullName>
    </submittedName>
</protein>
<dbReference type="InterPro" id="IPR000515">
    <property type="entry name" value="MetI-like"/>
</dbReference>